<proteinExistence type="predicted"/>
<name>A0A8S4QDU2_9NEOP</name>
<gene>
    <name evidence="1" type="primary">jg92</name>
    <name evidence="1" type="ORF">PAEG_LOCUS131</name>
</gene>
<sequence length="59" mass="6202">PHFNFPNKETPAQWRAVCGGAMGLQDYRTVGLLSVRRTKGHGVLFSAATCAGGKAIVAS</sequence>
<feature type="non-terminal residue" evidence="1">
    <location>
        <position position="1"/>
    </location>
</feature>
<organism evidence="1 2">
    <name type="scientific">Pararge aegeria aegeria</name>
    <dbReference type="NCBI Taxonomy" id="348720"/>
    <lineage>
        <taxon>Eukaryota</taxon>
        <taxon>Metazoa</taxon>
        <taxon>Ecdysozoa</taxon>
        <taxon>Arthropoda</taxon>
        <taxon>Hexapoda</taxon>
        <taxon>Insecta</taxon>
        <taxon>Pterygota</taxon>
        <taxon>Neoptera</taxon>
        <taxon>Endopterygota</taxon>
        <taxon>Lepidoptera</taxon>
        <taxon>Glossata</taxon>
        <taxon>Ditrysia</taxon>
        <taxon>Papilionoidea</taxon>
        <taxon>Nymphalidae</taxon>
        <taxon>Satyrinae</taxon>
        <taxon>Satyrini</taxon>
        <taxon>Parargina</taxon>
        <taxon>Pararge</taxon>
    </lineage>
</organism>
<comment type="caution">
    <text evidence="1">The sequence shown here is derived from an EMBL/GenBank/DDBJ whole genome shotgun (WGS) entry which is preliminary data.</text>
</comment>
<dbReference type="AlphaFoldDB" id="A0A8S4QDU2"/>
<dbReference type="Proteomes" id="UP000838756">
    <property type="component" value="Unassembled WGS sequence"/>
</dbReference>
<reference evidence="1" key="1">
    <citation type="submission" date="2022-03" db="EMBL/GenBank/DDBJ databases">
        <authorList>
            <person name="Lindestad O."/>
        </authorList>
    </citation>
    <scope>NUCLEOTIDE SEQUENCE</scope>
</reference>
<accession>A0A8S4QDU2</accession>
<keyword evidence="2" id="KW-1185">Reference proteome</keyword>
<evidence type="ECO:0000313" key="1">
    <source>
        <dbReference type="EMBL" id="CAH2207510.1"/>
    </source>
</evidence>
<protein>
    <submittedName>
        <fullName evidence="1">Jg92 protein</fullName>
    </submittedName>
</protein>
<evidence type="ECO:0000313" key="2">
    <source>
        <dbReference type="Proteomes" id="UP000838756"/>
    </source>
</evidence>
<dbReference type="EMBL" id="CAKXAJ010000441">
    <property type="protein sequence ID" value="CAH2207510.1"/>
    <property type="molecule type" value="Genomic_DNA"/>
</dbReference>